<evidence type="ECO:0000256" key="1">
    <source>
        <dbReference type="ARBA" id="ARBA00008025"/>
    </source>
</evidence>
<dbReference type="Pfam" id="PF13774">
    <property type="entry name" value="Longin"/>
    <property type="match status" value="1"/>
</dbReference>
<dbReference type="InterPro" id="IPR051097">
    <property type="entry name" value="Synaptobrevin-like_transport"/>
</dbReference>
<evidence type="ECO:0000256" key="4">
    <source>
        <dbReference type="ARBA" id="ARBA00022927"/>
    </source>
</evidence>
<proteinExistence type="inferred from homology"/>
<evidence type="ECO:0000256" key="7">
    <source>
        <dbReference type="ARBA" id="ARBA00046280"/>
    </source>
</evidence>
<dbReference type="GO" id="GO:0015031">
    <property type="term" value="P:protein transport"/>
    <property type="evidence" value="ECO:0007669"/>
    <property type="project" value="UniProtKB-KW"/>
</dbReference>
<dbReference type="InterPro" id="IPR001388">
    <property type="entry name" value="Synaptobrevin-like"/>
</dbReference>
<dbReference type="InterPro" id="IPR042855">
    <property type="entry name" value="V_SNARE_CC"/>
</dbReference>
<evidence type="ECO:0000256" key="5">
    <source>
        <dbReference type="ARBA" id="ARBA00022989"/>
    </source>
</evidence>
<evidence type="ECO:0000256" key="9">
    <source>
        <dbReference type="SAM" id="Phobius"/>
    </source>
</evidence>
<dbReference type="GO" id="GO:0016020">
    <property type="term" value="C:membrane"/>
    <property type="evidence" value="ECO:0007669"/>
    <property type="project" value="InterPro"/>
</dbReference>
<organism evidence="12 13">
    <name type="scientific">Blepharisma stoltei</name>
    <dbReference type="NCBI Taxonomy" id="1481888"/>
    <lineage>
        <taxon>Eukaryota</taxon>
        <taxon>Sar</taxon>
        <taxon>Alveolata</taxon>
        <taxon>Ciliophora</taxon>
        <taxon>Postciliodesmatophora</taxon>
        <taxon>Heterotrichea</taxon>
        <taxon>Heterotrichida</taxon>
        <taxon>Blepharismidae</taxon>
        <taxon>Blepharisma</taxon>
    </lineage>
</organism>
<keyword evidence="13" id="KW-1185">Reference proteome</keyword>
<reference evidence="12" key="1">
    <citation type="submission" date="2021-09" db="EMBL/GenBank/DDBJ databases">
        <authorList>
            <consortium name="AG Swart"/>
            <person name="Singh M."/>
            <person name="Singh A."/>
            <person name="Seah K."/>
            <person name="Emmerich C."/>
        </authorList>
    </citation>
    <scope>NUCLEOTIDE SEQUENCE</scope>
    <source>
        <strain evidence="12">ATCC30299</strain>
    </source>
</reference>
<keyword evidence="2" id="KW-0813">Transport</keyword>
<keyword evidence="3 9" id="KW-0812">Transmembrane</keyword>
<accession>A0AAU9IMQ0</accession>
<evidence type="ECO:0000313" key="12">
    <source>
        <dbReference type="EMBL" id="CAG9315046.1"/>
    </source>
</evidence>
<dbReference type="PRINTS" id="PR00219">
    <property type="entry name" value="SYNAPTOBREVN"/>
</dbReference>
<dbReference type="InterPro" id="IPR011012">
    <property type="entry name" value="Longin-like_dom_sf"/>
</dbReference>
<feature type="domain" description="Longin" evidence="10">
    <location>
        <begin position="4"/>
        <end position="113"/>
    </location>
</feature>
<comment type="caution">
    <text evidence="12">The sequence shown here is derived from an EMBL/GenBank/DDBJ whole genome shotgun (WGS) entry which is preliminary data.</text>
</comment>
<gene>
    <name evidence="12" type="ORF">BSTOLATCC_MIC12824</name>
</gene>
<dbReference type="PROSITE" id="PS50859">
    <property type="entry name" value="LONGIN"/>
    <property type="match status" value="1"/>
</dbReference>
<dbReference type="PROSITE" id="PS50892">
    <property type="entry name" value="V_SNARE"/>
    <property type="match status" value="1"/>
</dbReference>
<dbReference type="GO" id="GO:0016192">
    <property type="term" value="P:vesicle-mediated transport"/>
    <property type="evidence" value="ECO:0007669"/>
    <property type="project" value="InterPro"/>
</dbReference>
<sequence>MASIIYTLVASDDSTTPLAEVAVAEGNFQLLALKLLAKVKHNSSASYAYENKFMFHYHNENGFTFLCMADAGFSNRTAYLFLFDIKDRFYEKFGDKARNAIGFSANKEFSEVMKQRINYFNSDPSADKLKTARQNIDKTKDIMIENIDKVLSRGEKIELLVSKTAFMSESAVTMRKQAVKVKRHMWWKNAKLTLLVSAIVIIILFFVIVLACGGFGFSNCK</sequence>
<evidence type="ECO:0000256" key="6">
    <source>
        <dbReference type="ARBA" id="ARBA00023136"/>
    </source>
</evidence>
<dbReference type="AlphaFoldDB" id="A0AAU9IMQ0"/>
<dbReference type="SUPFAM" id="SSF58038">
    <property type="entry name" value="SNARE fusion complex"/>
    <property type="match status" value="1"/>
</dbReference>
<dbReference type="FunFam" id="1.20.5.110:FF:000004">
    <property type="entry name" value="Vesicle-associated membrane protein 7"/>
    <property type="match status" value="1"/>
</dbReference>
<dbReference type="CDD" id="cd15843">
    <property type="entry name" value="R-SNARE"/>
    <property type="match status" value="1"/>
</dbReference>
<keyword evidence="6 9" id="KW-0472">Membrane</keyword>
<dbReference type="Gene3D" id="3.30.450.50">
    <property type="entry name" value="Longin domain"/>
    <property type="match status" value="1"/>
</dbReference>
<dbReference type="PANTHER" id="PTHR21136:SF168">
    <property type="entry name" value="VESICLE-ASSOCIATED MEMBRANE PROTEIN 9"/>
    <property type="match status" value="1"/>
</dbReference>
<evidence type="ECO:0000313" key="13">
    <source>
        <dbReference type="Proteomes" id="UP001162131"/>
    </source>
</evidence>
<dbReference type="SUPFAM" id="SSF64356">
    <property type="entry name" value="SNARE-like"/>
    <property type="match status" value="1"/>
</dbReference>
<evidence type="ECO:0000256" key="3">
    <source>
        <dbReference type="ARBA" id="ARBA00022692"/>
    </source>
</evidence>
<dbReference type="Proteomes" id="UP001162131">
    <property type="component" value="Unassembled WGS sequence"/>
</dbReference>
<dbReference type="GO" id="GO:0012505">
    <property type="term" value="C:endomembrane system"/>
    <property type="evidence" value="ECO:0007669"/>
    <property type="project" value="UniProtKB-SubCell"/>
</dbReference>
<dbReference type="Pfam" id="PF00957">
    <property type="entry name" value="Synaptobrevin"/>
    <property type="match status" value="1"/>
</dbReference>
<feature type="transmembrane region" description="Helical" evidence="9">
    <location>
        <begin position="192"/>
        <end position="217"/>
    </location>
</feature>
<evidence type="ECO:0000259" key="11">
    <source>
        <dbReference type="PROSITE" id="PS50892"/>
    </source>
</evidence>
<comment type="subcellular location">
    <subcellularLocation>
        <location evidence="7">Endomembrane system</location>
        <topology evidence="7">Single-pass type IV membrane protein</topology>
    </subcellularLocation>
</comment>
<dbReference type="PANTHER" id="PTHR21136">
    <property type="entry name" value="SNARE PROTEINS"/>
    <property type="match status" value="1"/>
</dbReference>
<dbReference type="InterPro" id="IPR010908">
    <property type="entry name" value="Longin_dom"/>
</dbReference>
<dbReference type="EMBL" id="CAJZBQ010000013">
    <property type="protein sequence ID" value="CAG9315046.1"/>
    <property type="molecule type" value="Genomic_DNA"/>
</dbReference>
<dbReference type="GO" id="GO:0005737">
    <property type="term" value="C:cytoplasm"/>
    <property type="evidence" value="ECO:0007669"/>
    <property type="project" value="UniProtKB-ARBA"/>
</dbReference>
<keyword evidence="5 9" id="KW-1133">Transmembrane helix</keyword>
<name>A0AAU9IMQ0_9CILI</name>
<protein>
    <submittedName>
        <fullName evidence="12">Uncharacterized protein</fullName>
    </submittedName>
</protein>
<feature type="domain" description="V-SNARE coiled-coil homology" evidence="11">
    <location>
        <begin position="128"/>
        <end position="188"/>
    </location>
</feature>
<evidence type="ECO:0000256" key="2">
    <source>
        <dbReference type="ARBA" id="ARBA00022448"/>
    </source>
</evidence>
<evidence type="ECO:0000256" key="8">
    <source>
        <dbReference type="PROSITE-ProRule" id="PRU00290"/>
    </source>
</evidence>
<dbReference type="FunFam" id="3.30.450.50:FF:000015">
    <property type="entry name" value="Synaptobrevin 2 isoform 1"/>
    <property type="match status" value="1"/>
</dbReference>
<keyword evidence="8" id="KW-0175">Coiled coil</keyword>
<evidence type="ECO:0000259" key="10">
    <source>
        <dbReference type="PROSITE" id="PS50859"/>
    </source>
</evidence>
<dbReference type="Gene3D" id="1.20.5.110">
    <property type="match status" value="1"/>
</dbReference>
<dbReference type="SMART" id="SM01270">
    <property type="entry name" value="Longin"/>
    <property type="match status" value="1"/>
</dbReference>
<dbReference type="CDD" id="cd14824">
    <property type="entry name" value="Longin"/>
    <property type="match status" value="1"/>
</dbReference>
<comment type="similarity">
    <text evidence="1">Belongs to the synaptobrevin family.</text>
</comment>
<keyword evidence="4" id="KW-0653">Protein transport</keyword>